<feature type="domain" description="Aminotransferase class V" evidence="8">
    <location>
        <begin position="588"/>
        <end position="835"/>
    </location>
</feature>
<evidence type="ECO:0000313" key="11">
    <source>
        <dbReference type="EMBL" id="EKC28821.1"/>
    </source>
</evidence>
<dbReference type="InterPro" id="IPR015421">
    <property type="entry name" value="PyrdxlP-dep_Trfase_major"/>
</dbReference>
<comment type="subcellular location">
    <subcellularLocation>
        <location evidence="2">Cell membrane</location>
    </subcellularLocation>
    <subcellularLocation>
        <location evidence="1">Membrane</location>
        <topology evidence="1">Multi-pass membrane protein</topology>
    </subcellularLocation>
</comment>
<feature type="domain" description="Neurotransmitter-gated ion-channel ligand-binding" evidence="9">
    <location>
        <begin position="228"/>
        <end position="385"/>
    </location>
</feature>
<organism evidence="11">
    <name type="scientific">Magallana gigas</name>
    <name type="common">Pacific oyster</name>
    <name type="synonym">Crassostrea gigas</name>
    <dbReference type="NCBI Taxonomy" id="29159"/>
    <lineage>
        <taxon>Eukaryota</taxon>
        <taxon>Metazoa</taxon>
        <taxon>Spiralia</taxon>
        <taxon>Lophotrochozoa</taxon>
        <taxon>Mollusca</taxon>
        <taxon>Bivalvia</taxon>
        <taxon>Autobranchia</taxon>
        <taxon>Pteriomorphia</taxon>
        <taxon>Ostreida</taxon>
        <taxon>Ostreoidea</taxon>
        <taxon>Ostreidae</taxon>
        <taxon>Magallana</taxon>
    </lineage>
</organism>
<dbReference type="Pfam" id="PF02932">
    <property type="entry name" value="Neur_chan_memb"/>
    <property type="match status" value="1"/>
</dbReference>
<gene>
    <name evidence="11" type="ORF">CGI_10019047</name>
</gene>
<dbReference type="PRINTS" id="PR00253">
    <property type="entry name" value="GABAARECEPTR"/>
</dbReference>
<dbReference type="InParanoid" id="K1R4H6"/>
<dbReference type="PANTHER" id="PTHR43092">
    <property type="entry name" value="L-CYSTEINE DESULFHYDRASE"/>
    <property type="match status" value="1"/>
</dbReference>
<keyword evidence="3" id="KW-0813">Transport</keyword>
<evidence type="ECO:0000259" key="8">
    <source>
        <dbReference type="Pfam" id="PF00266"/>
    </source>
</evidence>
<dbReference type="InterPro" id="IPR038050">
    <property type="entry name" value="Neuro_actylchol_rec"/>
</dbReference>
<proteinExistence type="predicted"/>
<accession>K1R4H6</accession>
<dbReference type="SUPFAM" id="SSF53383">
    <property type="entry name" value="PLP-dependent transferases"/>
    <property type="match status" value="1"/>
</dbReference>
<evidence type="ECO:0000256" key="2">
    <source>
        <dbReference type="ARBA" id="ARBA00004236"/>
    </source>
</evidence>
<evidence type="ECO:0000256" key="5">
    <source>
        <dbReference type="ARBA" id="ARBA00022898"/>
    </source>
</evidence>
<evidence type="ECO:0000256" key="7">
    <source>
        <dbReference type="ARBA" id="ARBA00023303"/>
    </source>
</evidence>
<evidence type="ECO:0000259" key="10">
    <source>
        <dbReference type="Pfam" id="PF02932"/>
    </source>
</evidence>
<dbReference type="PANTHER" id="PTHR43092:SF4">
    <property type="entry name" value="AMINOTRANSFERASE CLASS V DOMAIN-CONTAINING PROTEIN"/>
    <property type="match status" value="1"/>
</dbReference>
<reference evidence="11" key="1">
    <citation type="journal article" date="2012" name="Nature">
        <title>The oyster genome reveals stress adaptation and complexity of shell formation.</title>
        <authorList>
            <person name="Zhang G."/>
            <person name="Fang X."/>
            <person name="Guo X."/>
            <person name="Li L."/>
            <person name="Luo R."/>
            <person name="Xu F."/>
            <person name="Yang P."/>
            <person name="Zhang L."/>
            <person name="Wang X."/>
            <person name="Qi H."/>
            <person name="Xiong Z."/>
            <person name="Que H."/>
            <person name="Xie Y."/>
            <person name="Holland P.W."/>
            <person name="Paps J."/>
            <person name="Zhu Y."/>
            <person name="Wu F."/>
            <person name="Chen Y."/>
            <person name="Wang J."/>
            <person name="Peng C."/>
            <person name="Meng J."/>
            <person name="Yang L."/>
            <person name="Liu J."/>
            <person name="Wen B."/>
            <person name="Zhang N."/>
            <person name="Huang Z."/>
            <person name="Zhu Q."/>
            <person name="Feng Y."/>
            <person name="Mount A."/>
            <person name="Hedgecock D."/>
            <person name="Xu Z."/>
            <person name="Liu Y."/>
            <person name="Domazet-Loso T."/>
            <person name="Du Y."/>
            <person name="Sun X."/>
            <person name="Zhang S."/>
            <person name="Liu B."/>
            <person name="Cheng P."/>
            <person name="Jiang X."/>
            <person name="Li J."/>
            <person name="Fan D."/>
            <person name="Wang W."/>
            <person name="Fu W."/>
            <person name="Wang T."/>
            <person name="Wang B."/>
            <person name="Zhang J."/>
            <person name="Peng Z."/>
            <person name="Li Y."/>
            <person name="Li N."/>
            <person name="Wang J."/>
            <person name="Chen M."/>
            <person name="He Y."/>
            <person name="Tan F."/>
            <person name="Song X."/>
            <person name="Zheng Q."/>
            <person name="Huang R."/>
            <person name="Yang H."/>
            <person name="Du X."/>
            <person name="Chen L."/>
            <person name="Yang M."/>
            <person name="Gaffney P.M."/>
            <person name="Wang S."/>
            <person name="Luo L."/>
            <person name="She Z."/>
            <person name="Ming Y."/>
            <person name="Huang W."/>
            <person name="Zhang S."/>
            <person name="Huang B."/>
            <person name="Zhang Y."/>
            <person name="Qu T."/>
            <person name="Ni P."/>
            <person name="Miao G."/>
            <person name="Wang J."/>
            <person name="Wang Q."/>
            <person name="Steinberg C.E."/>
            <person name="Wang H."/>
            <person name="Li N."/>
            <person name="Qian L."/>
            <person name="Zhang G."/>
            <person name="Li Y."/>
            <person name="Yang H."/>
            <person name="Liu X."/>
            <person name="Wang J."/>
            <person name="Yin Y."/>
            <person name="Wang J."/>
        </authorList>
    </citation>
    <scope>NUCLEOTIDE SEQUENCE [LARGE SCALE GENOMIC DNA]</scope>
    <source>
        <strain evidence="11">05x7-T-G4-1.051#20</strain>
    </source>
</reference>
<dbReference type="GO" id="GO:0005230">
    <property type="term" value="F:extracellular ligand-gated monoatomic ion channel activity"/>
    <property type="evidence" value="ECO:0007669"/>
    <property type="project" value="InterPro"/>
</dbReference>
<dbReference type="CDD" id="cd19049">
    <property type="entry name" value="LGIC_TM_anion"/>
    <property type="match status" value="2"/>
</dbReference>
<feature type="domain" description="Neurotransmitter-gated ion-channel ligand-binding" evidence="9">
    <location>
        <begin position="8"/>
        <end position="99"/>
    </location>
</feature>
<dbReference type="GO" id="GO:0005886">
    <property type="term" value="C:plasma membrane"/>
    <property type="evidence" value="ECO:0007669"/>
    <property type="project" value="UniProtKB-SubCell"/>
</dbReference>
<dbReference type="InterPro" id="IPR006028">
    <property type="entry name" value="GABAA/Glycine_rcpt"/>
</dbReference>
<dbReference type="InterPro" id="IPR015424">
    <property type="entry name" value="PyrdxlP-dep_Trfase"/>
</dbReference>
<dbReference type="Gene3D" id="2.70.170.10">
    <property type="entry name" value="Neurotransmitter-gated ion-channel ligand-binding domain"/>
    <property type="match status" value="2"/>
</dbReference>
<dbReference type="Gene3D" id="3.90.1150.10">
    <property type="entry name" value="Aspartate Aminotransferase, domain 1"/>
    <property type="match status" value="1"/>
</dbReference>
<dbReference type="SUPFAM" id="SSF63712">
    <property type="entry name" value="Nicotinic receptor ligand binding domain-like"/>
    <property type="match status" value="2"/>
</dbReference>
<dbReference type="Gene3D" id="6.10.250.2810">
    <property type="match status" value="1"/>
</dbReference>
<dbReference type="EMBL" id="JH819089">
    <property type="protein sequence ID" value="EKC28821.1"/>
    <property type="molecule type" value="Genomic_DNA"/>
</dbReference>
<dbReference type="HOGENOM" id="CLU_315737_0_0_1"/>
<dbReference type="Gene3D" id="3.40.640.10">
    <property type="entry name" value="Type I PLP-dependent aspartate aminotransferase-like (Major domain)"/>
    <property type="match status" value="1"/>
</dbReference>
<feature type="domain" description="Neurotransmitter-gated ion-channel transmembrane" evidence="10">
    <location>
        <begin position="425"/>
        <end position="510"/>
    </location>
</feature>
<keyword evidence="6" id="KW-0406">Ion transport</keyword>
<evidence type="ECO:0000256" key="4">
    <source>
        <dbReference type="ARBA" id="ARBA00022475"/>
    </source>
</evidence>
<dbReference type="InterPro" id="IPR036734">
    <property type="entry name" value="Neur_chan_lig-bd_sf"/>
</dbReference>
<dbReference type="CDD" id="cd18987">
    <property type="entry name" value="LGIC_ECD_anion"/>
    <property type="match status" value="2"/>
</dbReference>
<evidence type="ECO:0000259" key="9">
    <source>
        <dbReference type="Pfam" id="PF02931"/>
    </source>
</evidence>
<keyword evidence="4" id="KW-0472">Membrane</keyword>
<dbReference type="InterPro" id="IPR000192">
    <property type="entry name" value="Aminotrans_V_dom"/>
</dbReference>
<dbReference type="GO" id="GO:0004888">
    <property type="term" value="F:transmembrane signaling receptor activity"/>
    <property type="evidence" value="ECO:0007669"/>
    <property type="project" value="InterPro"/>
</dbReference>
<keyword evidence="7" id="KW-0407">Ion channel</keyword>
<dbReference type="Gene3D" id="1.20.58.390">
    <property type="entry name" value="Neurotransmitter-gated ion-channel transmembrane domain"/>
    <property type="match status" value="1"/>
</dbReference>
<dbReference type="InterPro" id="IPR006029">
    <property type="entry name" value="Neurotrans-gated_channel_TM"/>
</dbReference>
<dbReference type="SUPFAM" id="SSF90112">
    <property type="entry name" value="Neurotransmitter-gated ion-channel transmembrane pore"/>
    <property type="match status" value="2"/>
</dbReference>
<dbReference type="InterPro" id="IPR006202">
    <property type="entry name" value="Neur_chan_lig-bd"/>
</dbReference>
<dbReference type="InterPro" id="IPR036719">
    <property type="entry name" value="Neuro-gated_channel_TM_sf"/>
</dbReference>
<dbReference type="Pfam" id="PF00266">
    <property type="entry name" value="Aminotran_5"/>
    <property type="match status" value="1"/>
</dbReference>
<evidence type="ECO:0000256" key="1">
    <source>
        <dbReference type="ARBA" id="ARBA00004141"/>
    </source>
</evidence>
<keyword evidence="5" id="KW-0663">Pyridoxal phosphate</keyword>
<keyword evidence="4" id="KW-1003">Cell membrane</keyword>
<sequence>MDLDKYVMIWTPDSYISNAISEVQHSITKPNVFIRVYPNGTLVKSTRLTVHTPCPLTSQGFPRGSQSCEVTVESYTYSSTEISMTWDQTSPFRYKGEFSTRGLSVTNIKQSSCKDTTNEYPCLKYDVGIVRDFSQYILRIFVPSLFIVILGWLSMWIDKAQVGARTSLGVLCVLSIVTQLVGVVSIGNGLDGVLAIDIWIAVCMLFTIMALCVFAVVHNMKRRRDKAKSKYQVQKTLSLVDPSQVTQVRTQLLFTYIQTATLTQWEDVRLQYDASSIIFAGKYVLVDQDKYATIWTPDSYISNAISEVQHSVTKPNVFIRIYPNGTLVKSTRLTVRTPCPLKSQGFPRGSQSCEITIESYTYSASEMSMVWDQQNPFRYKHPFSASTSSVTNIKEGSCTDPTQEYPCLKYNVGIVRDFSQYILRIYVPSLAVVILGWMSMWIDKAQVGARTSLGVLGVLTIVTQLVGVVSLGNGLEGVLAIDIWIAVCMLFTIMALCVFAVVHNMKRRKDKCYLCFWIRAFQEIWTRGTMANAIFGAAMKKECFHFEEGVTFLNHGSYGAIPIKIRDRQKQLHDELNDNPDLFYRQTEYQLYTQAREAAARFVGADPENLVFVQNATTGVNSVLKALPWRDGDEILTTVHTYRAVANACRKVAEFSTGGHIHQFDIRFPIKDEQQVVESMTSHLDKHPKIRLVVLDHITSPTALVFPLREMIEECRKRGVLVFIDGAHAPGQVEIKLEELQPDFYTGNFHKWVFTPRGCAILWIAKQHHDWCTPLVTSHMYKKGVQLEYFMQGTRDNIPYFLVPEALKFFSEIGGMEKIHQYTKALLDNVTSMISDKLGTPKPEIPKSMEAPYMRLVLLPEYEGYPAGTHEGAERLILDLMRKHKINTAVCPAQGQLYLRLSATVYNQLSDYEKIAEVLNALPRK</sequence>
<dbReference type="Pfam" id="PF02931">
    <property type="entry name" value="Neur_chan_LBD"/>
    <property type="match status" value="2"/>
</dbReference>
<dbReference type="InterPro" id="IPR015422">
    <property type="entry name" value="PyrdxlP-dep_Trfase_small"/>
</dbReference>
<name>K1R4H6_MAGGI</name>
<dbReference type="AlphaFoldDB" id="K1R4H6"/>
<evidence type="ECO:0000256" key="6">
    <source>
        <dbReference type="ARBA" id="ARBA00023065"/>
    </source>
</evidence>
<evidence type="ECO:0000256" key="3">
    <source>
        <dbReference type="ARBA" id="ARBA00022448"/>
    </source>
</evidence>
<protein>
    <submittedName>
        <fullName evidence="11">Uncharacterized protein</fullName>
    </submittedName>
</protein>